<gene>
    <name evidence="1" type="ORF">NLK58_05670</name>
</gene>
<dbReference type="Gene3D" id="3.30.2020.10">
    <property type="entry name" value="NE0471-like N-terminal domain"/>
    <property type="match status" value="1"/>
</dbReference>
<dbReference type="EMBL" id="CP101118">
    <property type="protein sequence ID" value="WZF89686.1"/>
    <property type="molecule type" value="Genomic_DNA"/>
</dbReference>
<organism evidence="1 2">
    <name type="scientific">Marinobacter metalliresistant</name>
    <dbReference type="NCBI Taxonomy" id="2961995"/>
    <lineage>
        <taxon>Bacteria</taxon>
        <taxon>Pseudomonadati</taxon>
        <taxon>Pseudomonadota</taxon>
        <taxon>Gammaproteobacteria</taxon>
        <taxon>Pseudomonadales</taxon>
        <taxon>Marinobacteraceae</taxon>
        <taxon>Marinobacter</taxon>
    </lineage>
</organism>
<dbReference type="InterPro" id="IPR036782">
    <property type="entry name" value="NE0471-like_N"/>
</dbReference>
<dbReference type="RefSeq" id="WP_341582239.1">
    <property type="nucleotide sequence ID" value="NZ_CP101118.1"/>
</dbReference>
<protein>
    <submittedName>
        <fullName evidence="1">DUF2442 domain-containing protein</fullName>
    </submittedName>
</protein>
<reference evidence="1 2" key="1">
    <citation type="submission" date="2022-07" db="EMBL/GenBank/DDBJ databases">
        <title>A copper resistant bacterium isolated from sediment samples of deep sea hydrothermal areas.</title>
        <authorList>
            <person name="Zeng X."/>
        </authorList>
    </citation>
    <scope>NUCLEOTIDE SEQUENCE [LARGE SCALE GENOMIC DNA]</scope>
    <source>
        <strain evidence="2">CuT 6</strain>
    </source>
</reference>
<keyword evidence="2" id="KW-1185">Reference proteome</keyword>
<evidence type="ECO:0000313" key="1">
    <source>
        <dbReference type="EMBL" id="WZF89686.1"/>
    </source>
</evidence>
<name>A0ABZ2W4N9_9GAMM</name>
<proteinExistence type="predicted"/>
<dbReference type="SUPFAM" id="SSF143880">
    <property type="entry name" value="NE0471 N-terminal domain-like"/>
    <property type="match status" value="1"/>
</dbReference>
<dbReference type="Pfam" id="PF10387">
    <property type="entry name" value="DUF2442"/>
    <property type="match status" value="1"/>
</dbReference>
<evidence type="ECO:0000313" key="2">
    <source>
        <dbReference type="Proteomes" id="UP001475781"/>
    </source>
</evidence>
<sequence>MYWDIRSVEPLDNYKLKVVRVDGLEGVLDMSPYLKKGVFRELENLDYFRQVGITYGAITWPNGQDIAPETVEQELKRSALLKVSEG</sequence>
<dbReference type="InterPro" id="IPR018841">
    <property type="entry name" value="DUF2442"/>
</dbReference>
<dbReference type="Proteomes" id="UP001475781">
    <property type="component" value="Chromosome"/>
</dbReference>
<accession>A0ABZ2W4N9</accession>